<reference evidence="9 10" key="1">
    <citation type="submission" date="2016-10" db="EMBL/GenBank/DDBJ databases">
        <authorList>
            <person name="Varghese N."/>
            <person name="Submissions S."/>
        </authorList>
    </citation>
    <scope>NUCLEOTIDE SEQUENCE [LARGE SCALE GENOMIC DNA]</scope>
    <source>
        <strain evidence="9 10">DSM 20748</strain>
    </source>
</reference>
<dbReference type="PANTHER" id="PTHR43977">
    <property type="entry name" value="STRUCTURAL MAINTENANCE OF CHROMOSOMES PROTEIN 3"/>
    <property type="match status" value="1"/>
</dbReference>
<evidence type="ECO:0000256" key="7">
    <source>
        <dbReference type="SAM" id="MobiDB-lite"/>
    </source>
</evidence>
<keyword evidence="10" id="KW-1185">Reference proteome</keyword>
<dbReference type="SMART" id="SM00968">
    <property type="entry name" value="SMC_hinge"/>
    <property type="match status" value="1"/>
</dbReference>
<evidence type="ECO:0000256" key="2">
    <source>
        <dbReference type="ARBA" id="ARBA00022741"/>
    </source>
</evidence>
<keyword evidence="3 6" id="KW-0067">ATP-binding</keyword>
<feature type="compositionally biased region" description="Basic and acidic residues" evidence="7">
    <location>
        <begin position="336"/>
        <end position="351"/>
    </location>
</feature>
<dbReference type="Pfam" id="PF06470">
    <property type="entry name" value="SMC_hinge"/>
    <property type="match status" value="1"/>
</dbReference>
<dbReference type="HAMAP" id="MF_01894">
    <property type="entry name" value="Smc_prok"/>
    <property type="match status" value="1"/>
</dbReference>
<keyword evidence="1 6" id="KW-0963">Cytoplasm</keyword>
<dbReference type="EMBL" id="FNOS01000001">
    <property type="protein sequence ID" value="SDX32185.1"/>
    <property type="molecule type" value="Genomic_DNA"/>
</dbReference>
<accession>A0A1H3ARF7</accession>
<comment type="subunit">
    <text evidence="6">Homodimer.</text>
</comment>
<evidence type="ECO:0000313" key="9">
    <source>
        <dbReference type="EMBL" id="SDX32185.1"/>
    </source>
</evidence>
<dbReference type="RefSeq" id="WP_093104907.1">
    <property type="nucleotide sequence ID" value="NZ_FNOS01000001.1"/>
</dbReference>
<evidence type="ECO:0000256" key="1">
    <source>
        <dbReference type="ARBA" id="ARBA00022490"/>
    </source>
</evidence>
<name>A0A1H3ARF7_9BACI</name>
<dbReference type="Gene3D" id="3.40.50.300">
    <property type="entry name" value="P-loop containing nucleotide triphosphate hydrolases"/>
    <property type="match status" value="2"/>
</dbReference>
<dbReference type="CDD" id="cd03278">
    <property type="entry name" value="ABC_SMC_barmotin"/>
    <property type="match status" value="2"/>
</dbReference>
<sequence>MFLKNLETVGFKSFADKIDVQFVPGVTAVVGPNGSGKSNITDAIRWVLGEQSARSLRGSKMEDVIFAGSETRRSLGYAEVSLTLDNRDKTLPLEYDEVQVSRKVYRTGESEFLINKEPCRLKDIVELFMDSGLGKETFSIISQGKVEEILNSKPKDRRVIFEEAAGVLKYKQRKQKAEGKLEETEANLHRVKDILSEIEGRVEPLKRQASIASDYLEKKEDLKKEEVALLVTQIEDMDEEWKTLEETIENQRQQERKLAEKVAGQEQKIAEIREKSSYTDNSIEETHGQLLQCTKELESLTGKRELFQEKKKHYEEKKEALEHNQSKLREELKELEDLSREAEQTRTEKKQKVQNTKAELKTTASVLYEEIETIDETIESLKADYIDLLNEQAAKRNEKQHLNKRLHQLDTAHSDTRTKKLREELEDVKNQLKEVSEKLRPLEEEEQRLKDACDVKSKEWTETKDSYEEWRQKLYQGYQHMESFKSRKNALEEMKESFAGYFQGVKAVLKAREERKISGIEASVLEALSIPEEYMTAIETALGAQAQHVITENEKSARNAIEWLKKTNQGRATFLPLDAVKERFVPERTIENLRTLDGFIGVASALVEAEEKHRVIPDHLLGHIIIARDLQSANAIAKATGRKFKAVTLEGDVVNPGGSMSGGAKSGKSSSLFTQEQELKELRKKVADYDRKMQNAEKKVKNLKESMNEKEKSLRELEEENDSIKEQARRCREKEKELQFSLSNYEERLSFLDKEYSQQKEEQVRTEEDGKKIELELKDLEDKISRTSEEVDRLTLVKKEKEENRETLVAKEQELKVALATQKAEAENAEDHYAQVTSAYEEKQNALKEVEKNHTELMEFFDNKETKEEIEKKITVKKEQEKTLSETLNNLKEKRRSYQEEMEELDTQLREDHRIHSNYLQNLQDKEVKANRLDVELENSLRYLEKEYVMTFEKAKSIYHRVDNTDEAVTRVKLIKRGIDELGNVNLSAIDEYEEVKERFDFLKDQEEDLISAKETLRNVMNEMDDEMKRKFEETFVQIRGEFNGVFNQLFDGGKADLKLTDPDDMLETGVEIIAQPPGKKLQNMSLLSGGERALTAITLLFSILKIRPVPFCVLDEVEAALDEANVDRFARFLTEFSTDTQFIVITHRKGTMEHADVLYGVTMQESGVSSVVSVRLEESESLLEV</sequence>
<feature type="region of interest" description="Disordered" evidence="7">
    <location>
        <begin position="702"/>
        <end position="725"/>
    </location>
</feature>
<dbReference type="PIRSF" id="PIRSF005719">
    <property type="entry name" value="SMC"/>
    <property type="match status" value="1"/>
</dbReference>
<evidence type="ECO:0000313" key="10">
    <source>
        <dbReference type="Proteomes" id="UP000198647"/>
    </source>
</evidence>
<dbReference type="InterPro" id="IPR027417">
    <property type="entry name" value="P-loop_NTPase"/>
</dbReference>
<dbReference type="SUPFAM" id="SSF75553">
    <property type="entry name" value="Smc hinge domain"/>
    <property type="match status" value="1"/>
</dbReference>
<evidence type="ECO:0000256" key="5">
    <source>
        <dbReference type="ARBA" id="ARBA00023125"/>
    </source>
</evidence>
<dbReference type="InterPro" id="IPR010935">
    <property type="entry name" value="SMC_hinge"/>
</dbReference>
<evidence type="ECO:0000259" key="8">
    <source>
        <dbReference type="SMART" id="SM00968"/>
    </source>
</evidence>
<proteinExistence type="inferred from homology"/>
<comment type="subcellular location">
    <subcellularLocation>
        <location evidence="6">Cytoplasm</location>
    </subcellularLocation>
</comment>
<keyword evidence="4 6" id="KW-0175">Coiled coil</keyword>
<feature type="region of interest" description="Disordered" evidence="7">
    <location>
        <begin position="336"/>
        <end position="357"/>
    </location>
</feature>
<evidence type="ECO:0000256" key="3">
    <source>
        <dbReference type="ARBA" id="ARBA00022840"/>
    </source>
</evidence>
<evidence type="ECO:0000256" key="6">
    <source>
        <dbReference type="HAMAP-Rule" id="MF_01894"/>
    </source>
</evidence>
<feature type="coiled-coil region" evidence="6">
    <location>
        <begin position="167"/>
        <end position="201"/>
    </location>
</feature>
<feature type="binding site" evidence="6">
    <location>
        <begin position="32"/>
        <end position="39"/>
    </location>
    <ligand>
        <name>ATP</name>
        <dbReference type="ChEBI" id="CHEBI:30616"/>
    </ligand>
</feature>
<gene>
    <name evidence="6" type="primary">smc</name>
    <name evidence="9" type="ORF">SAMN04488081_0161</name>
</gene>
<evidence type="ECO:0000256" key="4">
    <source>
        <dbReference type="ARBA" id="ARBA00023054"/>
    </source>
</evidence>
<dbReference type="Gene3D" id="1.20.1060.20">
    <property type="match status" value="1"/>
</dbReference>
<dbReference type="NCBIfam" id="TIGR02168">
    <property type="entry name" value="SMC_prok_B"/>
    <property type="match status" value="1"/>
</dbReference>
<comment type="similarity">
    <text evidence="6">Belongs to the SMC family.</text>
</comment>
<dbReference type="InterPro" id="IPR003395">
    <property type="entry name" value="RecF/RecN/SMC_N"/>
</dbReference>
<comment type="domain">
    <text evidence="6">Contains large globular domains required for ATP hydrolysis at each terminus and a third globular domain forming a flexible hinge near the middle of the molecule. These domains are separated by coiled-coil structures.</text>
</comment>
<dbReference type="InterPro" id="IPR011890">
    <property type="entry name" value="SMC_prok"/>
</dbReference>
<feature type="domain" description="SMC hinge" evidence="8">
    <location>
        <begin position="518"/>
        <end position="637"/>
    </location>
</feature>
<dbReference type="InterPro" id="IPR024704">
    <property type="entry name" value="SMC"/>
</dbReference>
<dbReference type="InterPro" id="IPR036277">
    <property type="entry name" value="SMC_hinge_sf"/>
</dbReference>
<protein>
    <recommendedName>
        <fullName evidence="6">Chromosome partition protein Smc</fullName>
    </recommendedName>
</protein>
<dbReference type="Proteomes" id="UP000198647">
    <property type="component" value="Unassembled WGS sequence"/>
</dbReference>
<dbReference type="Pfam" id="PF02463">
    <property type="entry name" value="SMC_N"/>
    <property type="match status" value="2"/>
</dbReference>
<comment type="function">
    <text evidence="6">Required for chromosome condensation and partitioning.</text>
</comment>
<dbReference type="SUPFAM" id="SSF52540">
    <property type="entry name" value="P-loop containing nucleoside triphosphate hydrolases"/>
    <property type="match status" value="1"/>
</dbReference>
<keyword evidence="2 6" id="KW-0547">Nucleotide-binding</keyword>
<dbReference type="Gene3D" id="3.30.70.1620">
    <property type="match status" value="1"/>
</dbReference>
<keyword evidence="5 6" id="KW-0238">DNA-binding</keyword>
<organism evidence="9 10">
    <name type="scientific">Salimicrobium album</name>
    <dbReference type="NCBI Taxonomy" id="50717"/>
    <lineage>
        <taxon>Bacteria</taxon>
        <taxon>Bacillati</taxon>
        <taxon>Bacillota</taxon>
        <taxon>Bacilli</taxon>
        <taxon>Bacillales</taxon>
        <taxon>Bacillaceae</taxon>
        <taxon>Salimicrobium</taxon>
    </lineage>
</organism>
<feature type="coiled-coil region" evidence="6">
    <location>
        <begin position="993"/>
        <end position="1034"/>
    </location>
</feature>
<comment type="caution">
    <text evidence="9">The sequence shown here is derived from an EMBL/GenBank/DDBJ whole genome shotgun (WGS) entry which is preliminary data.</text>
</comment>